<dbReference type="OMA" id="SGQWWKQ"/>
<comment type="similarity">
    <text evidence="2 13">Belongs to the mitochondrial carrier (TC 2.A.29) family.</text>
</comment>
<dbReference type="PANTHER" id="PTHR24089">
    <property type="entry name" value="SOLUTE CARRIER FAMILY 25"/>
    <property type="match status" value="1"/>
</dbReference>
<dbReference type="InterPro" id="IPR023395">
    <property type="entry name" value="MCP_dom_sf"/>
</dbReference>
<gene>
    <name evidence="15" type="primary">mcfC</name>
    <name evidence="15" type="ORF">DFA_09508</name>
</gene>
<keyword evidence="5" id="KW-0479">Metal-binding</keyword>
<comment type="subcellular location">
    <subcellularLocation>
        <location evidence="1">Mitochondrion inner membrane</location>
        <topology evidence="1">Multi-pass membrane protein</topology>
    </subcellularLocation>
</comment>
<dbReference type="PROSITE" id="PS50920">
    <property type="entry name" value="SOLCAR"/>
    <property type="match status" value="3"/>
</dbReference>
<evidence type="ECO:0000313" key="16">
    <source>
        <dbReference type="Proteomes" id="UP000007797"/>
    </source>
</evidence>
<dbReference type="CDD" id="cd00051">
    <property type="entry name" value="EFh"/>
    <property type="match status" value="1"/>
</dbReference>
<dbReference type="Pfam" id="PF00153">
    <property type="entry name" value="Mito_carr"/>
    <property type="match status" value="3"/>
</dbReference>
<evidence type="ECO:0000256" key="8">
    <source>
        <dbReference type="ARBA" id="ARBA00022837"/>
    </source>
</evidence>
<dbReference type="InterPro" id="IPR011992">
    <property type="entry name" value="EF-hand-dom_pair"/>
</dbReference>
<feature type="repeat" description="Solcar" evidence="12">
    <location>
        <begin position="449"/>
        <end position="538"/>
    </location>
</feature>
<evidence type="ECO:0000256" key="4">
    <source>
        <dbReference type="ARBA" id="ARBA00022692"/>
    </source>
</evidence>
<accession>F4Q7T9</accession>
<keyword evidence="6" id="KW-0677">Repeat</keyword>
<dbReference type="InterPro" id="IPR002067">
    <property type="entry name" value="MCP"/>
</dbReference>
<keyword evidence="4 12" id="KW-0812">Transmembrane</keyword>
<dbReference type="PRINTS" id="PR00926">
    <property type="entry name" value="MITOCARRIER"/>
</dbReference>
<keyword evidence="9" id="KW-1133">Transmembrane helix</keyword>
<dbReference type="InterPro" id="IPR002048">
    <property type="entry name" value="EF_hand_dom"/>
</dbReference>
<evidence type="ECO:0000256" key="7">
    <source>
        <dbReference type="ARBA" id="ARBA00022792"/>
    </source>
</evidence>
<name>F4Q7T9_CACFS</name>
<dbReference type="GO" id="GO:0005743">
    <property type="term" value="C:mitochondrial inner membrane"/>
    <property type="evidence" value="ECO:0007669"/>
    <property type="project" value="UniProtKB-SubCell"/>
</dbReference>
<evidence type="ECO:0000256" key="9">
    <source>
        <dbReference type="ARBA" id="ARBA00022989"/>
    </source>
</evidence>
<evidence type="ECO:0000313" key="15">
    <source>
        <dbReference type="EMBL" id="EGG15839.1"/>
    </source>
</evidence>
<dbReference type="InterPro" id="IPR018108">
    <property type="entry name" value="MCP_transmembrane"/>
</dbReference>
<evidence type="ECO:0000256" key="10">
    <source>
        <dbReference type="ARBA" id="ARBA00023128"/>
    </source>
</evidence>
<evidence type="ECO:0000256" key="5">
    <source>
        <dbReference type="ARBA" id="ARBA00022723"/>
    </source>
</evidence>
<feature type="domain" description="EF-hand" evidence="14">
    <location>
        <begin position="177"/>
        <end position="212"/>
    </location>
</feature>
<evidence type="ECO:0000256" key="12">
    <source>
        <dbReference type="PROSITE-ProRule" id="PRU00282"/>
    </source>
</evidence>
<sequence>MSHKQNPLNEQSYQYEQGTSPEIRKLNGIMDAVSRQYCFMNMLEITLYNMIECLYRKYNNKIMAPPSSPPSIDDRTFITNLFKSLDINGDGKLTKQEIKDGFFKLKIPSTDASIDQFLQFADENHDGQVTLPEFTHYIERNLISLKKIFNELDTDKSGTLDFQEIEQSINKLGLKLYSDQELVRLFHRIDSNKDNRIDFNEWRELLVLLPSSNLSALVAFWKDSQILDGGGDGGGFIPPPITVVAEAAKNLSATGSVMDSIRATMTYMGAGAIAGVVSRTATAPIERVKITCQINHGSNKSIPEVFRQVFADGGFRGMFRGNLANVLKVSPESAIKFGSFEAIKRLFAESDSELTSQQRFISGASAGVISHTSLFPLEVVRTRLSAAHTGAYSGIVDCFKQTYQTGGLRVFYRGLGASIFSTIPHAGINMTVYEGLKHEIIKRTGTAYPSSTALLACASVSSVCGQMVGYPFHVIKTRIVTQGTPINPEIYSGLFDGLSKTVKKEGFKGLYRGIIPNFMKSIPSHAITFGVYEQLKQTFNISKKSKH</sequence>
<feature type="repeat" description="Solcar" evidence="12">
    <location>
        <begin position="262"/>
        <end position="346"/>
    </location>
</feature>
<evidence type="ECO:0000256" key="1">
    <source>
        <dbReference type="ARBA" id="ARBA00004448"/>
    </source>
</evidence>
<dbReference type="InterPro" id="IPR018247">
    <property type="entry name" value="EF_Hand_1_Ca_BS"/>
</dbReference>
<keyword evidence="7" id="KW-0999">Mitochondrion inner membrane</keyword>
<evidence type="ECO:0000256" key="11">
    <source>
        <dbReference type="ARBA" id="ARBA00023136"/>
    </source>
</evidence>
<reference evidence="16" key="1">
    <citation type="journal article" date="2011" name="Genome Res.">
        <title>Phylogeny-wide analysis of social amoeba genomes highlights ancient origins for complex intercellular communication.</title>
        <authorList>
            <person name="Heidel A.J."/>
            <person name="Lawal H.M."/>
            <person name="Felder M."/>
            <person name="Schilde C."/>
            <person name="Helps N.R."/>
            <person name="Tunggal B."/>
            <person name="Rivero F."/>
            <person name="John U."/>
            <person name="Schleicher M."/>
            <person name="Eichinger L."/>
            <person name="Platzer M."/>
            <person name="Noegel A.A."/>
            <person name="Schaap P."/>
            <person name="Gloeckner G."/>
        </authorList>
    </citation>
    <scope>NUCLEOTIDE SEQUENCE [LARGE SCALE GENOMIC DNA]</scope>
    <source>
        <strain evidence="16">SH3</strain>
    </source>
</reference>
<evidence type="ECO:0000256" key="6">
    <source>
        <dbReference type="ARBA" id="ARBA00022737"/>
    </source>
</evidence>
<dbReference type="Gene3D" id="1.10.238.10">
    <property type="entry name" value="EF-hand"/>
    <property type="match status" value="1"/>
</dbReference>
<feature type="repeat" description="Solcar" evidence="12">
    <location>
        <begin position="354"/>
        <end position="439"/>
    </location>
</feature>
<dbReference type="AlphaFoldDB" id="F4Q7T9"/>
<dbReference type="Proteomes" id="UP000007797">
    <property type="component" value="Unassembled WGS sequence"/>
</dbReference>
<dbReference type="SUPFAM" id="SSF47473">
    <property type="entry name" value="EF-hand"/>
    <property type="match status" value="1"/>
</dbReference>
<dbReference type="KEGG" id="dfa:DFA_09508"/>
<evidence type="ECO:0000256" key="3">
    <source>
        <dbReference type="ARBA" id="ARBA00022448"/>
    </source>
</evidence>
<keyword evidence="3 13" id="KW-0813">Transport</keyword>
<proteinExistence type="inferred from homology"/>
<dbReference type="OrthoDB" id="270584at2759"/>
<dbReference type="RefSeq" id="XP_004352164.1">
    <property type="nucleotide sequence ID" value="XM_004352112.1"/>
</dbReference>
<evidence type="ECO:0000259" key="14">
    <source>
        <dbReference type="PROSITE" id="PS50222"/>
    </source>
</evidence>
<organism evidence="15 16">
    <name type="scientific">Cavenderia fasciculata</name>
    <name type="common">Slime mold</name>
    <name type="synonym">Dictyostelium fasciculatum</name>
    <dbReference type="NCBI Taxonomy" id="261658"/>
    <lineage>
        <taxon>Eukaryota</taxon>
        <taxon>Amoebozoa</taxon>
        <taxon>Evosea</taxon>
        <taxon>Eumycetozoa</taxon>
        <taxon>Dictyostelia</taxon>
        <taxon>Acytosteliales</taxon>
        <taxon>Cavenderiaceae</taxon>
        <taxon>Cavenderia</taxon>
    </lineage>
</organism>
<dbReference type="EMBL" id="GL883025">
    <property type="protein sequence ID" value="EGG15839.1"/>
    <property type="molecule type" value="Genomic_DNA"/>
</dbReference>
<dbReference type="STRING" id="1054147.F4Q7T9"/>
<dbReference type="PROSITE" id="PS50222">
    <property type="entry name" value="EF_HAND_2"/>
    <property type="match status" value="3"/>
</dbReference>
<evidence type="ECO:0000256" key="13">
    <source>
        <dbReference type="RuleBase" id="RU000488"/>
    </source>
</evidence>
<protein>
    <submittedName>
        <fullName evidence="15">EF-hand domain-containing protein</fullName>
    </submittedName>
</protein>
<dbReference type="Gene3D" id="1.50.40.10">
    <property type="entry name" value="Mitochondrial carrier domain"/>
    <property type="match status" value="1"/>
</dbReference>
<keyword evidence="16" id="KW-1185">Reference proteome</keyword>
<keyword evidence="8" id="KW-0106">Calcium</keyword>
<dbReference type="GeneID" id="14867869"/>
<dbReference type="SUPFAM" id="SSF103506">
    <property type="entry name" value="Mitochondrial carrier"/>
    <property type="match status" value="1"/>
</dbReference>
<dbReference type="Pfam" id="PF13499">
    <property type="entry name" value="EF-hand_7"/>
    <property type="match status" value="2"/>
</dbReference>
<evidence type="ECO:0000256" key="2">
    <source>
        <dbReference type="ARBA" id="ARBA00006375"/>
    </source>
</evidence>
<feature type="domain" description="EF-hand" evidence="14">
    <location>
        <begin position="140"/>
        <end position="175"/>
    </location>
</feature>
<dbReference type="GO" id="GO:0055085">
    <property type="term" value="P:transmembrane transport"/>
    <property type="evidence" value="ECO:0007669"/>
    <property type="project" value="InterPro"/>
</dbReference>
<keyword evidence="10" id="KW-0496">Mitochondrion</keyword>
<dbReference type="GO" id="GO:0005509">
    <property type="term" value="F:calcium ion binding"/>
    <property type="evidence" value="ECO:0007669"/>
    <property type="project" value="InterPro"/>
</dbReference>
<dbReference type="SMART" id="SM00054">
    <property type="entry name" value="EFh"/>
    <property type="match status" value="4"/>
</dbReference>
<feature type="domain" description="EF-hand" evidence="14">
    <location>
        <begin position="73"/>
        <end position="108"/>
    </location>
</feature>
<dbReference type="FunFam" id="1.50.40.10:FF:000016">
    <property type="entry name" value="Solute carrier family 25 member 23"/>
    <property type="match status" value="1"/>
</dbReference>
<keyword evidence="11 12" id="KW-0472">Membrane</keyword>
<dbReference type="PROSITE" id="PS00018">
    <property type="entry name" value="EF_HAND_1"/>
    <property type="match status" value="3"/>
</dbReference>